<name>A0ABP9RDL5_9PSEU</name>
<evidence type="ECO:0000256" key="1">
    <source>
        <dbReference type="ARBA" id="ARBA00004651"/>
    </source>
</evidence>
<reference evidence="10" key="1">
    <citation type="journal article" date="2019" name="Int. J. Syst. Evol. Microbiol.">
        <title>The Global Catalogue of Microorganisms (GCM) 10K type strain sequencing project: providing services to taxonomists for standard genome sequencing and annotation.</title>
        <authorList>
            <consortium name="The Broad Institute Genomics Platform"/>
            <consortium name="The Broad Institute Genome Sequencing Center for Infectious Disease"/>
            <person name="Wu L."/>
            <person name="Ma J."/>
        </authorList>
    </citation>
    <scope>NUCLEOTIDE SEQUENCE [LARGE SCALE GENOMIC DNA]</scope>
    <source>
        <strain evidence="10">JCM 18303</strain>
    </source>
</reference>
<organism evidence="9 10">
    <name type="scientific">Pseudonocardia eucalypti</name>
    <dbReference type="NCBI Taxonomy" id="648755"/>
    <lineage>
        <taxon>Bacteria</taxon>
        <taxon>Bacillati</taxon>
        <taxon>Actinomycetota</taxon>
        <taxon>Actinomycetes</taxon>
        <taxon>Pseudonocardiales</taxon>
        <taxon>Pseudonocardiaceae</taxon>
        <taxon>Pseudonocardia</taxon>
    </lineage>
</organism>
<keyword evidence="3" id="KW-0813">Transport</keyword>
<dbReference type="PANTHER" id="PTHR31686">
    <property type="match status" value="1"/>
</dbReference>
<keyword evidence="6 8" id="KW-1133">Transmembrane helix</keyword>
<feature type="transmembrane region" description="Helical" evidence="8">
    <location>
        <begin position="27"/>
        <end position="44"/>
    </location>
</feature>
<comment type="caution">
    <text evidence="9">The sequence shown here is derived from an EMBL/GenBank/DDBJ whole genome shotgun (WGS) entry which is preliminary data.</text>
</comment>
<dbReference type="InterPro" id="IPR051629">
    <property type="entry name" value="Sulfite_efflux_TDT"/>
</dbReference>
<feature type="transmembrane region" description="Helical" evidence="8">
    <location>
        <begin position="162"/>
        <end position="182"/>
    </location>
</feature>
<evidence type="ECO:0000256" key="6">
    <source>
        <dbReference type="ARBA" id="ARBA00022989"/>
    </source>
</evidence>
<feature type="transmembrane region" description="Helical" evidence="8">
    <location>
        <begin position="96"/>
        <end position="114"/>
    </location>
</feature>
<protein>
    <submittedName>
        <fullName evidence="9">TDT family transporter</fullName>
    </submittedName>
</protein>
<evidence type="ECO:0000313" key="9">
    <source>
        <dbReference type="EMBL" id="GAA5175767.1"/>
    </source>
</evidence>
<dbReference type="Gene3D" id="1.50.10.150">
    <property type="entry name" value="Voltage-dependent anion channel"/>
    <property type="match status" value="1"/>
</dbReference>
<feature type="transmembrane region" description="Helical" evidence="8">
    <location>
        <begin position="332"/>
        <end position="356"/>
    </location>
</feature>
<dbReference type="InterPro" id="IPR038665">
    <property type="entry name" value="Voltage-dep_anion_channel_sf"/>
</dbReference>
<feature type="transmembrane region" description="Helical" evidence="8">
    <location>
        <begin position="56"/>
        <end position="75"/>
    </location>
</feature>
<evidence type="ECO:0000256" key="3">
    <source>
        <dbReference type="ARBA" id="ARBA00022448"/>
    </source>
</evidence>
<comment type="subcellular location">
    <subcellularLocation>
        <location evidence="1">Cell membrane</location>
        <topology evidence="1">Multi-pass membrane protein</topology>
    </subcellularLocation>
</comment>
<keyword evidence="10" id="KW-1185">Reference proteome</keyword>
<dbReference type="RefSeq" id="WP_185065577.1">
    <property type="nucleotide sequence ID" value="NZ_BAABJP010000068.1"/>
</dbReference>
<keyword evidence="7 8" id="KW-0472">Membrane</keyword>
<dbReference type="PANTHER" id="PTHR31686:SF1">
    <property type="entry name" value="SULFITE EFFLUX PUMP SSU1"/>
    <property type="match status" value="1"/>
</dbReference>
<dbReference type="InterPro" id="IPR004695">
    <property type="entry name" value="SLAC1/Mae1/Ssu1/TehA"/>
</dbReference>
<evidence type="ECO:0000256" key="4">
    <source>
        <dbReference type="ARBA" id="ARBA00022475"/>
    </source>
</evidence>
<evidence type="ECO:0000256" key="7">
    <source>
        <dbReference type="ARBA" id="ARBA00023136"/>
    </source>
</evidence>
<dbReference type="Proteomes" id="UP001428817">
    <property type="component" value="Unassembled WGS sequence"/>
</dbReference>
<feature type="transmembrane region" description="Helical" evidence="8">
    <location>
        <begin position="305"/>
        <end position="326"/>
    </location>
</feature>
<dbReference type="EMBL" id="BAABJP010000068">
    <property type="protein sequence ID" value="GAA5175767.1"/>
    <property type="molecule type" value="Genomic_DNA"/>
</dbReference>
<sequence length="368" mass="38281">MTAATDHHPAISEEETGGPLAHLGPNWFASVMGTGIVANAALALPVRVPVLHLVGLVWWVLASVLLLAVSGAWAVHWVRHRPAALRHAADPVMAQFYGAPPMALLTVGAGALLVGREVIGEAAVGVAWLLWLLGTVSGLVVAVRVTYLMFTRLRLTEASAFGGWLMPVVPPMVSAATAAPLVPLAPAGQAALTLLLAGYALFGVSLLASLFVTTLIWQRLALHKLGAPGLVPTVWIVLGWLGQSVTATNALGEQAHLVLPVLYAEGLEVLGLAYGVPVFGFALFWLILASVLTLRTARSGMPFGLAWWSFTFPVGTVVTGVSALAVRTGAVVLVGGAVLGYLSLLAAWTLVTVGTVRGLARGELLRPA</sequence>
<accession>A0ABP9RDL5</accession>
<feature type="transmembrane region" description="Helical" evidence="8">
    <location>
        <begin position="194"/>
        <end position="217"/>
    </location>
</feature>
<comment type="similarity">
    <text evidence="2">Belongs to the tellurite-resistance/dicarboxylate transporter (TDT) family.</text>
</comment>
<dbReference type="Pfam" id="PF03595">
    <property type="entry name" value="SLAC1"/>
    <property type="match status" value="1"/>
</dbReference>
<evidence type="ECO:0000256" key="5">
    <source>
        <dbReference type="ARBA" id="ARBA00022692"/>
    </source>
</evidence>
<evidence type="ECO:0000313" key="10">
    <source>
        <dbReference type="Proteomes" id="UP001428817"/>
    </source>
</evidence>
<dbReference type="CDD" id="cd09320">
    <property type="entry name" value="TDT_like_2"/>
    <property type="match status" value="1"/>
</dbReference>
<evidence type="ECO:0000256" key="8">
    <source>
        <dbReference type="SAM" id="Phobius"/>
    </source>
</evidence>
<keyword evidence="4" id="KW-1003">Cell membrane</keyword>
<evidence type="ECO:0000256" key="2">
    <source>
        <dbReference type="ARBA" id="ARBA00008566"/>
    </source>
</evidence>
<keyword evidence="5 8" id="KW-0812">Transmembrane</keyword>
<feature type="transmembrane region" description="Helical" evidence="8">
    <location>
        <begin position="126"/>
        <end position="150"/>
    </location>
</feature>
<gene>
    <name evidence="9" type="ORF">GCM10023321_82450</name>
</gene>
<proteinExistence type="inferred from homology"/>
<feature type="transmembrane region" description="Helical" evidence="8">
    <location>
        <begin position="272"/>
        <end position="293"/>
    </location>
</feature>